<feature type="chain" id="PRO_5045419209" evidence="1">
    <location>
        <begin position="24"/>
        <end position="253"/>
    </location>
</feature>
<dbReference type="EMBL" id="JBHUHT010000009">
    <property type="protein sequence ID" value="MFD2095432.1"/>
    <property type="molecule type" value="Genomic_DNA"/>
</dbReference>
<dbReference type="Gene3D" id="3.40.190.10">
    <property type="entry name" value="Periplasmic binding protein-like II"/>
    <property type="match status" value="2"/>
</dbReference>
<feature type="signal peptide" evidence="1">
    <location>
        <begin position="1"/>
        <end position="23"/>
    </location>
</feature>
<keyword evidence="1" id="KW-0732">Signal</keyword>
<dbReference type="RefSeq" id="WP_345338601.1">
    <property type="nucleotide sequence ID" value="NZ_BAABLI010000006.1"/>
</dbReference>
<accession>A0ABW4XKD2</accession>
<evidence type="ECO:0000256" key="1">
    <source>
        <dbReference type="SAM" id="SignalP"/>
    </source>
</evidence>
<evidence type="ECO:0000313" key="2">
    <source>
        <dbReference type="EMBL" id="MFD2095432.1"/>
    </source>
</evidence>
<dbReference type="Proteomes" id="UP001597380">
    <property type="component" value="Unassembled WGS sequence"/>
</dbReference>
<sequence length="253" mass="28715">MLLFSARAWLATLLYIVCFALTAEQKQREAHLVIGVQDFEDYQPYSYWLNGQYKGFNRELFDLFSDFINTRILYQAFSVKRRSMALVEGDASAVYPDNPNWAMATKAKHTIVYSQPVVSFVDGIFVQKTSHNLKVSELKRLGVPLGFTPTPYLSSIELGVIKTHYDANLGVLLKMLDEGALDGVYINKAVAEHWLANNPDIAQRLTFANQLPYIEDSRYLSSRDNGELIDLFNHFLKTRAAAIDALKSKYGLK</sequence>
<keyword evidence="3" id="KW-1185">Reference proteome</keyword>
<evidence type="ECO:0000313" key="3">
    <source>
        <dbReference type="Proteomes" id="UP001597380"/>
    </source>
</evidence>
<dbReference type="SUPFAM" id="SSF53850">
    <property type="entry name" value="Periplasmic binding protein-like II"/>
    <property type="match status" value="1"/>
</dbReference>
<organism evidence="2 3">
    <name type="scientific">Corallincola platygyrae</name>
    <dbReference type="NCBI Taxonomy" id="1193278"/>
    <lineage>
        <taxon>Bacteria</taxon>
        <taxon>Pseudomonadati</taxon>
        <taxon>Pseudomonadota</taxon>
        <taxon>Gammaproteobacteria</taxon>
        <taxon>Alteromonadales</taxon>
        <taxon>Psychromonadaceae</taxon>
        <taxon>Corallincola</taxon>
    </lineage>
</organism>
<proteinExistence type="predicted"/>
<protein>
    <submittedName>
        <fullName evidence="2">Transporter substrate-binding domain-containing protein</fullName>
    </submittedName>
</protein>
<name>A0ABW4XKD2_9GAMM</name>
<comment type="caution">
    <text evidence="2">The sequence shown here is derived from an EMBL/GenBank/DDBJ whole genome shotgun (WGS) entry which is preliminary data.</text>
</comment>
<gene>
    <name evidence="2" type="ORF">ACFSJ3_05490</name>
</gene>
<reference evidence="3" key="1">
    <citation type="journal article" date="2019" name="Int. J. Syst. Evol. Microbiol.">
        <title>The Global Catalogue of Microorganisms (GCM) 10K type strain sequencing project: providing services to taxonomists for standard genome sequencing and annotation.</title>
        <authorList>
            <consortium name="The Broad Institute Genomics Platform"/>
            <consortium name="The Broad Institute Genome Sequencing Center for Infectious Disease"/>
            <person name="Wu L."/>
            <person name="Ma J."/>
        </authorList>
    </citation>
    <scope>NUCLEOTIDE SEQUENCE [LARGE SCALE GENOMIC DNA]</scope>
    <source>
        <strain evidence="3">CGMCC 1.10992</strain>
    </source>
</reference>